<reference evidence="2 3" key="1">
    <citation type="submission" date="2023-10" db="EMBL/GenBank/DDBJ databases">
        <title>Glaciecola aquimarina strain GGW-M5 nov., isolated from a coastal seawater.</title>
        <authorList>
            <person name="Bayburt H."/>
            <person name="Kim J.M."/>
            <person name="Choi B.J."/>
            <person name="Jeon C.O."/>
        </authorList>
    </citation>
    <scope>NUCLEOTIDE SEQUENCE [LARGE SCALE GENOMIC DNA]</scope>
    <source>
        <strain evidence="2 3">KCTC 32108</strain>
    </source>
</reference>
<feature type="domain" description="Amphi-Trp" evidence="1">
    <location>
        <begin position="5"/>
        <end position="87"/>
    </location>
</feature>
<name>A0ABU3T0V2_9ALTE</name>
<evidence type="ECO:0000313" key="2">
    <source>
        <dbReference type="EMBL" id="MDU0355847.1"/>
    </source>
</evidence>
<dbReference type="RefSeq" id="WP_316027367.1">
    <property type="nucleotide sequence ID" value="NZ_JAWDIO010000002.1"/>
</dbReference>
<organism evidence="2 3">
    <name type="scientific">Paraglaciecola aquimarina</name>
    <dbReference type="NCBI Taxonomy" id="1235557"/>
    <lineage>
        <taxon>Bacteria</taxon>
        <taxon>Pseudomonadati</taxon>
        <taxon>Pseudomonadota</taxon>
        <taxon>Gammaproteobacteria</taxon>
        <taxon>Alteromonadales</taxon>
        <taxon>Alteromonadaceae</taxon>
        <taxon>Paraglaciecola</taxon>
    </lineage>
</organism>
<dbReference type="Proteomes" id="UP001247805">
    <property type="component" value="Unassembled WGS sequence"/>
</dbReference>
<dbReference type="EMBL" id="JAWDIO010000002">
    <property type="protein sequence ID" value="MDU0355847.1"/>
    <property type="molecule type" value="Genomic_DNA"/>
</dbReference>
<comment type="caution">
    <text evidence="2">The sequence shown here is derived from an EMBL/GenBank/DDBJ whole genome shotgun (WGS) entry which is preliminary data.</text>
</comment>
<accession>A0ABU3T0V2</accession>
<dbReference type="InterPro" id="IPR027598">
    <property type="entry name" value="Amphi-Trp_dom"/>
</dbReference>
<proteinExistence type="predicted"/>
<dbReference type="NCBIfam" id="TIGR04354">
    <property type="entry name" value="amphi-Trp"/>
    <property type="match status" value="1"/>
</dbReference>
<sequence>MLQSKNTFRHESLQDNKSIQDILKAITKGIGKGKLVFSDDNDSFEIHPEGLLQLKVTASEDESRHRLDLRISWQPKERVLEEKNLKVE</sequence>
<evidence type="ECO:0000259" key="1">
    <source>
        <dbReference type="Pfam" id="PF20068"/>
    </source>
</evidence>
<keyword evidence="3" id="KW-1185">Reference proteome</keyword>
<protein>
    <submittedName>
        <fullName evidence="2">Amphi-Trp domain-containing protein</fullName>
    </submittedName>
</protein>
<evidence type="ECO:0000313" key="3">
    <source>
        <dbReference type="Proteomes" id="UP001247805"/>
    </source>
</evidence>
<dbReference type="Pfam" id="PF20068">
    <property type="entry name" value="Amphi-Trp"/>
    <property type="match status" value="1"/>
</dbReference>
<gene>
    <name evidence="2" type="ORF">RS130_19905</name>
</gene>